<keyword evidence="3" id="KW-1185">Reference proteome</keyword>
<keyword evidence="1" id="KW-1133">Transmembrane helix</keyword>
<organism evidence="2 3">
    <name type="scientific">Jannaschia rubra</name>
    <dbReference type="NCBI Taxonomy" id="282197"/>
    <lineage>
        <taxon>Bacteria</taxon>
        <taxon>Pseudomonadati</taxon>
        <taxon>Pseudomonadota</taxon>
        <taxon>Alphaproteobacteria</taxon>
        <taxon>Rhodobacterales</taxon>
        <taxon>Roseobacteraceae</taxon>
        <taxon>Jannaschia</taxon>
    </lineage>
</organism>
<protein>
    <submittedName>
        <fullName evidence="2">Uncharacterized protein</fullName>
    </submittedName>
</protein>
<feature type="transmembrane region" description="Helical" evidence="1">
    <location>
        <begin position="187"/>
        <end position="203"/>
    </location>
</feature>
<dbReference type="Proteomes" id="UP000048908">
    <property type="component" value="Unassembled WGS sequence"/>
</dbReference>
<proteinExistence type="predicted"/>
<dbReference type="EMBL" id="CXPG01000020">
    <property type="protein sequence ID" value="CTQ33649.1"/>
    <property type="molecule type" value="Genomic_DNA"/>
</dbReference>
<evidence type="ECO:0000313" key="2">
    <source>
        <dbReference type="EMBL" id="CTQ33649.1"/>
    </source>
</evidence>
<dbReference type="OrthoDB" id="5189031at2"/>
<accession>A0A0M6XRA6</accession>
<feature type="transmembrane region" description="Helical" evidence="1">
    <location>
        <begin position="164"/>
        <end position="182"/>
    </location>
</feature>
<feature type="transmembrane region" description="Helical" evidence="1">
    <location>
        <begin position="80"/>
        <end position="96"/>
    </location>
</feature>
<sequence>MKIKAVLLLVVALAFAASPLMVPGFGGYEPSQFPALEQDPPILPAGYAFALWGVIYLWLIVMAGFGLIRRDLDAEWDATRLPLIISIGIGSVWLPVALVSPLWATVLIWAMLAAALAGLIRTPQRDLWLLRAPVGLYAGWLTAASCVSLGTLLIGFAIPPFGPVGWSVAMLALALAITVVLLRARPSLMYGAAVVWALIAVTVRDGATLVGMLAVGAAVLVAALTLLRLRSLRSSRPRPAGRSAPR</sequence>
<dbReference type="STRING" id="282197.SAMN04488517_102479"/>
<name>A0A0M6XRA6_9RHOB</name>
<keyword evidence="1" id="KW-0812">Transmembrane</keyword>
<reference evidence="2 3" key="1">
    <citation type="submission" date="2015-07" db="EMBL/GenBank/DDBJ databases">
        <authorList>
            <person name="Noorani M."/>
        </authorList>
    </citation>
    <scope>NUCLEOTIDE SEQUENCE [LARGE SCALE GENOMIC DNA]</scope>
    <source>
        <strain evidence="2 3">CECT 5088</strain>
    </source>
</reference>
<dbReference type="AlphaFoldDB" id="A0A0M6XRA6"/>
<feature type="transmembrane region" description="Helical" evidence="1">
    <location>
        <begin position="134"/>
        <end position="158"/>
    </location>
</feature>
<evidence type="ECO:0000313" key="3">
    <source>
        <dbReference type="Proteomes" id="UP000048908"/>
    </source>
</evidence>
<evidence type="ECO:0000256" key="1">
    <source>
        <dbReference type="SAM" id="Phobius"/>
    </source>
</evidence>
<feature type="transmembrane region" description="Helical" evidence="1">
    <location>
        <begin position="209"/>
        <end position="229"/>
    </location>
</feature>
<feature type="transmembrane region" description="Helical" evidence="1">
    <location>
        <begin position="102"/>
        <end position="122"/>
    </location>
</feature>
<gene>
    <name evidence="2" type="ORF">JAN5088_02433</name>
</gene>
<dbReference type="RefSeq" id="WP_055683037.1">
    <property type="nucleotide sequence ID" value="NZ_CXPG01000020.1"/>
</dbReference>
<keyword evidence="1" id="KW-0472">Membrane</keyword>
<feature type="transmembrane region" description="Helical" evidence="1">
    <location>
        <begin position="48"/>
        <end position="68"/>
    </location>
</feature>